<protein>
    <submittedName>
        <fullName evidence="2">DUF3472 domain-containing protein</fullName>
    </submittedName>
</protein>
<sequence>MKNSSPRYARLAATAGAAAVLVLAQGTAHADGAGSISAGNPQHFINFTYDIPGKFSEYAYTVQVGTPLATNSVYYAHFVYAKGGGFYSGIQPHPNGRAGVRFSFFGAGATPLHSNCHGGADAGQGVTCSIDDLEYAVGRKYTISAKKTSDDAGVSYTGTIKDLTTGKERTIGAWRVPQGFTGFYNYADAFIEKFAGIRTCADIPAVTVSYTDVKADGKPLAFKASTHKATNVPGKGIYTCSNVSDYTVTTPAPGSYTVESSVGSS</sequence>
<keyword evidence="3" id="KW-1185">Reference proteome</keyword>
<reference evidence="3" key="1">
    <citation type="journal article" date="2019" name="Int. J. Syst. Evol. Microbiol.">
        <title>The Global Catalogue of Microorganisms (GCM) 10K type strain sequencing project: providing services to taxonomists for standard genome sequencing and annotation.</title>
        <authorList>
            <consortium name="The Broad Institute Genomics Platform"/>
            <consortium name="The Broad Institute Genome Sequencing Center for Infectious Disease"/>
            <person name="Wu L."/>
            <person name="Ma J."/>
        </authorList>
    </citation>
    <scope>NUCLEOTIDE SEQUENCE [LARGE SCALE GENOMIC DNA]</scope>
    <source>
        <strain evidence="3">KCTC 5701</strain>
    </source>
</reference>
<dbReference type="Pfam" id="PF11958">
    <property type="entry name" value="DUF3472"/>
    <property type="match status" value="1"/>
</dbReference>
<gene>
    <name evidence="2" type="ORF">ACFP3J_15805</name>
</gene>
<dbReference type="RefSeq" id="WP_344347444.1">
    <property type="nucleotide sequence ID" value="NZ_BAAASM010000009.1"/>
</dbReference>
<name>A0ABW0WJI7_STRNO</name>
<proteinExistence type="predicted"/>
<keyword evidence="1" id="KW-0732">Signal</keyword>
<accession>A0ABW0WJI7</accession>
<feature type="signal peptide" evidence="1">
    <location>
        <begin position="1"/>
        <end position="30"/>
    </location>
</feature>
<comment type="caution">
    <text evidence="2">The sequence shown here is derived from an EMBL/GenBank/DDBJ whole genome shotgun (WGS) entry which is preliminary data.</text>
</comment>
<feature type="chain" id="PRO_5047500922" evidence="1">
    <location>
        <begin position="31"/>
        <end position="265"/>
    </location>
</feature>
<evidence type="ECO:0000256" key="1">
    <source>
        <dbReference type="SAM" id="SignalP"/>
    </source>
</evidence>
<organism evidence="2 3">
    <name type="scientific">Streptomyces nogalater</name>
    <dbReference type="NCBI Taxonomy" id="38314"/>
    <lineage>
        <taxon>Bacteria</taxon>
        <taxon>Bacillati</taxon>
        <taxon>Actinomycetota</taxon>
        <taxon>Actinomycetes</taxon>
        <taxon>Kitasatosporales</taxon>
        <taxon>Streptomycetaceae</taxon>
        <taxon>Streptomyces</taxon>
    </lineage>
</organism>
<evidence type="ECO:0000313" key="2">
    <source>
        <dbReference type="EMBL" id="MFC5656944.1"/>
    </source>
</evidence>
<dbReference type="InterPro" id="IPR021862">
    <property type="entry name" value="DUF3472"/>
</dbReference>
<evidence type="ECO:0000313" key="3">
    <source>
        <dbReference type="Proteomes" id="UP001596065"/>
    </source>
</evidence>
<dbReference type="Proteomes" id="UP001596065">
    <property type="component" value="Unassembled WGS sequence"/>
</dbReference>
<dbReference type="EMBL" id="JBHSOE010000023">
    <property type="protein sequence ID" value="MFC5656944.1"/>
    <property type="molecule type" value="Genomic_DNA"/>
</dbReference>